<keyword evidence="3 6" id="KW-0378">Hydrolase</keyword>
<evidence type="ECO:0000313" key="13">
    <source>
        <dbReference type="Proteomes" id="UP000199519"/>
    </source>
</evidence>
<evidence type="ECO:0000313" key="12">
    <source>
        <dbReference type="Proteomes" id="UP000198945"/>
    </source>
</evidence>
<organism evidence="7 15">
    <name type="scientific">Halanaerobium congolense</name>
    <dbReference type="NCBI Taxonomy" id="54121"/>
    <lineage>
        <taxon>Bacteria</taxon>
        <taxon>Bacillati</taxon>
        <taxon>Bacillota</taxon>
        <taxon>Clostridia</taxon>
        <taxon>Halanaerobiales</taxon>
        <taxon>Halanaerobiaceae</taxon>
        <taxon>Halanaerobium</taxon>
    </lineage>
</organism>
<dbReference type="Proteomes" id="UP000198612">
    <property type="component" value="Unassembled WGS sequence"/>
</dbReference>
<dbReference type="Pfam" id="PF00753">
    <property type="entry name" value="Lactamase_B"/>
    <property type="match status" value="1"/>
</dbReference>
<evidence type="ECO:0000313" key="9">
    <source>
        <dbReference type="EMBL" id="SDI82854.1"/>
    </source>
</evidence>
<dbReference type="SMART" id="SM00849">
    <property type="entry name" value="Lactamase_B"/>
    <property type="match status" value="1"/>
</dbReference>
<evidence type="ECO:0000256" key="4">
    <source>
        <dbReference type="ARBA" id="ARBA00022833"/>
    </source>
</evidence>
<dbReference type="CDD" id="cd06262">
    <property type="entry name" value="metallo-hydrolase-like_MBL-fold"/>
    <property type="match status" value="1"/>
</dbReference>
<dbReference type="EMBL" id="FNBJ01000002">
    <property type="protein sequence ID" value="SDE78713.1"/>
    <property type="molecule type" value="Genomic_DNA"/>
</dbReference>
<evidence type="ECO:0000313" key="14">
    <source>
        <dbReference type="Proteomes" id="UP000247389"/>
    </source>
</evidence>
<protein>
    <submittedName>
        <fullName evidence="7">Glyoxylase, beta-lactamase superfamily II</fullName>
    </submittedName>
    <submittedName>
        <fullName evidence="6">Glyoxylase-like metal-dependent hydrolase (Beta-lactamase superfamily II)</fullName>
    </submittedName>
</protein>
<evidence type="ECO:0000256" key="1">
    <source>
        <dbReference type="ARBA" id="ARBA00001947"/>
    </source>
</evidence>
<dbReference type="GO" id="GO:0016787">
    <property type="term" value="F:hydrolase activity"/>
    <property type="evidence" value="ECO:0007669"/>
    <property type="project" value="UniProtKB-KW"/>
</dbReference>
<dbReference type="Proteomes" id="UP000324896">
    <property type="component" value="Unassembled WGS sequence"/>
</dbReference>
<keyword evidence="2" id="KW-0479">Metal-binding</keyword>
<dbReference type="PANTHER" id="PTHR46233:SF3">
    <property type="entry name" value="HYDROXYACYLGLUTATHIONE HYDROLASE GLOC"/>
    <property type="match status" value="1"/>
</dbReference>
<dbReference type="RefSeq" id="WP_073159234.1">
    <property type="nucleotide sequence ID" value="NZ_FMYT01000014.1"/>
</dbReference>
<dbReference type="InterPro" id="IPR036866">
    <property type="entry name" value="RibonucZ/Hydroxyglut_hydro"/>
</dbReference>
<reference evidence="9 12" key="1">
    <citation type="submission" date="2016-10" db="EMBL/GenBank/DDBJ databases">
        <authorList>
            <person name="de Groot N.N."/>
        </authorList>
    </citation>
    <scope>NUCLEOTIDE SEQUENCE [LARGE SCALE GENOMIC DNA]</scope>
    <source>
        <strain evidence="9 12">WG7</strain>
    </source>
</reference>
<evidence type="ECO:0000313" key="10">
    <source>
        <dbReference type="EMBL" id="SES66419.1"/>
    </source>
</evidence>
<dbReference type="Proteomes" id="UP000198945">
    <property type="component" value="Unassembled WGS sequence"/>
</dbReference>
<dbReference type="SUPFAM" id="SSF56281">
    <property type="entry name" value="Metallo-hydrolase/oxidoreductase"/>
    <property type="match status" value="1"/>
</dbReference>
<dbReference type="GO" id="GO:0046872">
    <property type="term" value="F:metal ion binding"/>
    <property type="evidence" value="ECO:0007669"/>
    <property type="project" value="UniProtKB-KW"/>
</dbReference>
<feature type="domain" description="Metallo-beta-lactamase" evidence="5">
    <location>
        <begin position="12"/>
        <end position="190"/>
    </location>
</feature>
<dbReference type="STRING" id="54121.SAMN04515653_11752"/>
<evidence type="ECO:0000313" key="7">
    <source>
        <dbReference type="EMBL" id="SDC80733.1"/>
    </source>
</evidence>
<dbReference type="AlphaFoldDB" id="A0A1G6PKN2"/>
<evidence type="ECO:0000313" key="15">
    <source>
        <dbReference type="Proteomes" id="UP000324896"/>
    </source>
</evidence>
<accession>A0A1G6PKN2</accession>
<dbReference type="Gene3D" id="3.60.15.10">
    <property type="entry name" value="Ribonuclease Z/Hydroxyacylglutathione hydrolase-like"/>
    <property type="match status" value="1"/>
</dbReference>
<dbReference type="Proteomes" id="UP000247389">
    <property type="component" value="Unassembled WGS sequence"/>
</dbReference>
<evidence type="ECO:0000259" key="5">
    <source>
        <dbReference type="SMART" id="SM00849"/>
    </source>
</evidence>
<keyword evidence="13" id="KW-1185">Reference proteome</keyword>
<dbReference type="InterPro" id="IPR051453">
    <property type="entry name" value="MBL_Glyoxalase_II"/>
</dbReference>
<gene>
    <name evidence="6" type="ORF">C8C78_11111</name>
    <name evidence="7" type="ORF">SAMN04488597_11463</name>
    <name evidence="8" type="ORF">SAMN04488598_10212</name>
    <name evidence="10" type="ORF">SAMN04515652_102170</name>
    <name evidence="9" type="ORF">SAMN04515654_11652</name>
</gene>
<proteinExistence type="predicted"/>
<dbReference type="EMBL" id="FMYT01000014">
    <property type="protein sequence ID" value="SDC80733.1"/>
    <property type="molecule type" value="Genomic_DNA"/>
</dbReference>
<keyword evidence="4" id="KW-0862">Zinc</keyword>
<sequence length="208" mass="23394">MELKEFTVGELMSKSYIISENGNALIIDPGAEGEKLYNYLQENGLKLKYIINTHGHFDHIAANQFLKDKTDAKILAHPKTNPKLKDPNLNLSQMFMRQQIMSPGLDKTLNDDEIIKFENLTLKIIYTPGHSEDGISVYIAEEKILFPGDCIFASGVGRTDLSDSSFQQLINSIEEKLFSLPEDTVFYPGHGPKGTISTFKNRVWPAVK</sequence>
<dbReference type="Proteomes" id="UP000199519">
    <property type="component" value="Unassembled WGS sequence"/>
</dbReference>
<reference evidence="11 13" key="2">
    <citation type="submission" date="2016-10" db="EMBL/GenBank/DDBJ databases">
        <authorList>
            <person name="Varghese N."/>
            <person name="Submissions S."/>
        </authorList>
    </citation>
    <scope>NUCLEOTIDE SEQUENCE [LARGE SCALE GENOMIC DNA]</scope>
    <source>
        <strain evidence="7 15">WG10</strain>
        <strain evidence="8 13">WG2</strain>
        <strain evidence="10 11">WG5</strain>
    </source>
</reference>
<dbReference type="OrthoDB" id="9802248at2"/>
<evidence type="ECO:0000313" key="11">
    <source>
        <dbReference type="Proteomes" id="UP000198612"/>
    </source>
</evidence>
<dbReference type="EMBL" id="FNEH01000016">
    <property type="protein sequence ID" value="SDI82854.1"/>
    <property type="molecule type" value="Genomic_DNA"/>
</dbReference>
<dbReference type="PANTHER" id="PTHR46233">
    <property type="entry name" value="HYDROXYACYLGLUTATHIONE HYDROLASE GLOC"/>
    <property type="match status" value="1"/>
</dbReference>
<evidence type="ECO:0000313" key="6">
    <source>
        <dbReference type="EMBL" id="PXV66374.1"/>
    </source>
</evidence>
<evidence type="ECO:0000313" key="8">
    <source>
        <dbReference type="EMBL" id="SDE78713.1"/>
    </source>
</evidence>
<dbReference type="InterPro" id="IPR001279">
    <property type="entry name" value="Metallo-B-lactamas"/>
</dbReference>
<comment type="cofactor">
    <cofactor evidence="1">
        <name>Zn(2+)</name>
        <dbReference type="ChEBI" id="CHEBI:29105"/>
    </cofactor>
</comment>
<evidence type="ECO:0000256" key="3">
    <source>
        <dbReference type="ARBA" id="ARBA00022801"/>
    </source>
</evidence>
<dbReference type="EMBL" id="QICM01000011">
    <property type="protein sequence ID" value="PXV66374.1"/>
    <property type="molecule type" value="Genomic_DNA"/>
</dbReference>
<dbReference type="EMBL" id="FOHG01000002">
    <property type="protein sequence ID" value="SES66419.1"/>
    <property type="molecule type" value="Genomic_DNA"/>
</dbReference>
<evidence type="ECO:0000256" key="2">
    <source>
        <dbReference type="ARBA" id="ARBA00022723"/>
    </source>
</evidence>
<reference evidence="6 14" key="3">
    <citation type="submission" date="2018-04" db="EMBL/GenBank/DDBJ databases">
        <title>Subsurface microbial communities from deep shales in Ohio and West Virginia, USA.</title>
        <authorList>
            <person name="Wrighton K."/>
        </authorList>
    </citation>
    <scope>NUCLEOTIDE SEQUENCE [LARGE SCALE GENOMIC DNA]</scope>
    <source>
        <strain evidence="6 14">MSL28</strain>
    </source>
</reference>
<name>A0A1G6PKN2_9FIRM</name>